<organism evidence="2 3">
    <name type="scientific">Leucobacter manosquensis</name>
    <dbReference type="NCBI Taxonomy" id="2810611"/>
    <lineage>
        <taxon>Bacteria</taxon>
        <taxon>Bacillati</taxon>
        <taxon>Actinomycetota</taxon>
        <taxon>Actinomycetes</taxon>
        <taxon>Micrococcales</taxon>
        <taxon>Microbacteriaceae</taxon>
        <taxon>Leucobacter</taxon>
    </lineage>
</organism>
<keyword evidence="1" id="KW-0472">Membrane</keyword>
<dbReference type="Proteomes" id="UP000811492">
    <property type="component" value="Unassembled WGS sequence"/>
</dbReference>
<feature type="transmembrane region" description="Helical" evidence="1">
    <location>
        <begin position="16"/>
        <end position="34"/>
    </location>
</feature>
<keyword evidence="1" id="KW-1133">Transmembrane helix</keyword>
<dbReference type="EMBL" id="JAFEVO010000001">
    <property type="protein sequence ID" value="MBS3182116.1"/>
    <property type="molecule type" value="Genomic_DNA"/>
</dbReference>
<keyword evidence="1" id="KW-0812">Transmembrane</keyword>
<accession>A0ABS5M621</accession>
<comment type="caution">
    <text evidence="2">The sequence shown here is derived from an EMBL/GenBank/DDBJ whole genome shotgun (WGS) entry which is preliminary data.</text>
</comment>
<name>A0ABS5M621_9MICO</name>
<evidence type="ECO:0000256" key="1">
    <source>
        <dbReference type="SAM" id="Phobius"/>
    </source>
</evidence>
<reference evidence="2 3" key="1">
    <citation type="submission" date="2021-02" db="EMBL/GenBank/DDBJ databases">
        <title>Draft genome and description of Leucobacter sp nov strain Marseille-Q4368.</title>
        <authorList>
            <person name="Boxberger M."/>
            <person name="La Scola B."/>
        </authorList>
    </citation>
    <scope>NUCLEOTIDE SEQUENCE [LARGE SCALE GENOMIC DNA]</scope>
    <source>
        <strain evidence="2 3">Marseille-Q4368</strain>
    </source>
</reference>
<gene>
    <name evidence="2" type="ORF">JSQ98_07905</name>
</gene>
<keyword evidence="3" id="KW-1185">Reference proteome</keyword>
<evidence type="ECO:0000313" key="2">
    <source>
        <dbReference type="EMBL" id="MBS3182116.1"/>
    </source>
</evidence>
<protein>
    <submittedName>
        <fullName evidence="2">DUF4244 domain-containing protein</fullName>
    </submittedName>
</protein>
<sequence>MRALADDERGAVTAEYAIVIMAAVAFAGLLVAIMRSSEIRAMLVELVENALGAGS</sequence>
<dbReference type="InterPro" id="IPR025338">
    <property type="entry name" value="DUF4244"/>
</dbReference>
<proteinExistence type="predicted"/>
<evidence type="ECO:0000313" key="3">
    <source>
        <dbReference type="Proteomes" id="UP000811492"/>
    </source>
</evidence>
<dbReference type="Pfam" id="PF14029">
    <property type="entry name" value="DUF4244"/>
    <property type="match status" value="1"/>
</dbReference>